<accession>A0A830FBC2</accession>
<keyword evidence="4" id="KW-1185">Reference proteome</keyword>
<feature type="transmembrane region" description="Helical" evidence="1">
    <location>
        <begin position="12"/>
        <end position="33"/>
    </location>
</feature>
<dbReference type="OrthoDB" id="271888at2157"/>
<dbReference type="Proteomes" id="UP000628840">
    <property type="component" value="Unassembled WGS sequence"/>
</dbReference>
<evidence type="ECO:0000313" key="3">
    <source>
        <dbReference type="EMBL" id="GGL37807.1"/>
    </source>
</evidence>
<evidence type="ECO:0000256" key="1">
    <source>
        <dbReference type="SAM" id="Phobius"/>
    </source>
</evidence>
<protein>
    <recommendedName>
        <fullName evidence="2">DUF1616 domain-containing protein</fullName>
    </recommendedName>
</protein>
<keyword evidence="1" id="KW-0472">Membrane</keyword>
<dbReference type="EMBL" id="BMPF01000003">
    <property type="protein sequence ID" value="GGL37807.1"/>
    <property type="molecule type" value="Genomic_DNA"/>
</dbReference>
<gene>
    <name evidence="3" type="ORF">GCM10009037_21730</name>
</gene>
<dbReference type="Pfam" id="PF07760">
    <property type="entry name" value="DUF1616"/>
    <property type="match status" value="1"/>
</dbReference>
<comment type="caution">
    <text evidence="3">The sequence shown here is derived from an EMBL/GenBank/DDBJ whole genome shotgun (WGS) entry which is preliminary data.</text>
</comment>
<reference evidence="3 4" key="1">
    <citation type="journal article" date="2019" name="Int. J. Syst. Evol. Microbiol.">
        <title>The Global Catalogue of Microorganisms (GCM) 10K type strain sequencing project: providing services to taxonomists for standard genome sequencing and annotation.</title>
        <authorList>
            <consortium name="The Broad Institute Genomics Platform"/>
            <consortium name="The Broad Institute Genome Sequencing Center for Infectious Disease"/>
            <person name="Wu L."/>
            <person name="Ma J."/>
        </authorList>
    </citation>
    <scope>NUCLEOTIDE SEQUENCE [LARGE SCALE GENOMIC DNA]</scope>
    <source>
        <strain evidence="3 4">JCM 19585</strain>
    </source>
</reference>
<sequence length="331" mass="33150">MFGVDGRPREAADLLGVACGVLLASAVAVLPVVRETPLRAVVALPVLLVVPGYALVAACYPRASALAGDGEREGPDDPRLSALGRLALAIGGSVTVVGAVGLGAAALGAFGARTVLPGVSALTLALCGVAWYRRRRTHAALRYRPALGDARARLAAWSHGSRLDAALTVVAVVAVLGAAGGVYAHDAGGAGGAADSTHAALLHAENGTTVAADYPRTLTVDAPATYTVAVGASGATNATVVTVIERYDANATASDESLPDPVSRTELDRVDVAVPTGGEALASVTVRPDAPAERARLVFLVYHGAVPSDPTAANADDELHAWVRVGGGSGA</sequence>
<feature type="transmembrane region" description="Helical" evidence="1">
    <location>
        <begin position="82"/>
        <end position="109"/>
    </location>
</feature>
<feature type="domain" description="DUF1616" evidence="2">
    <location>
        <begin position="20"/>
        <end position="323"/>
    </location>
</feature>
<name>A0A830FBC2_9EURY</name>
<keyword evidence="1" id="KW-1133">Transmembrane helix</keyword>
<evidence type="ECO:0000259" key="2">
    <source>
        <dbReference type="Pfam" id="PF07760"/>
    </source>
</evidence>
<proteinExistence type="predicted"/>
<feature type="transmembrane region" description="Helical" evidence="1">
    <location>
        <begin position="115"/>
        <end position="132"/>
    </location>
</feature>
<dbReference type="InterPro" id="IPR011674">
    <property type="entry name" value="DUF1616"/>
</dbReference>
<keyword evidence="1" id="KW-0812">Transmembrane</keyword>
<dbReference type="AlphaFoldDB" id="A0A830FBC2"/>
<evidence type="ECO:0000313" key="4">
    <source>
        <dbReference type="Proteomes" id="UP000628840"/>
    </source>
</evidence>
<feature type="transmembrane region" description="Helical" evidence="1">
    <location>
        <begin position="39"/>
        <end position="61"/>
    </location>
</feature>
<organism evidence="3 4">
    <name type="scientific">Halarchaeum grantii</name>
    <dbReference type="NCBI Taxonomy" id="1193105"/>
    <lineage>
        <taxon>Archaea</taxon>
        <taxon>Methanobacteriati</taxon>
        <taxon>Methanobacteriota</taxon>
        <taxon>Stenosarchaea group</taxon>
        <taxon>Halobacteria</taxon>
        <taxon>Halobacteriales</taxon>
        <taxon>Halobacteriaceae</taxon>
    </lineage>
</organism>
<dbReference type="RefSeq" id="WP_188883773.1">
    <property type="nucleotide sequence ID" value="NZ_BMPF01000003.1"/>
</dbReference>